<accession>A0A835ZJ29</accession>
<feature type="region of interest" description="Disordered" evidence="1">
    <location>
        <begin position="1"/>
        <end position="20"/>
    </location>
</feature>
<organism evidence="2 3">
    <name type="scientific">Tribonema minus</name>
    <dbReference type="NCBI Taxonomy" id="303371"/>
    <lineage>
        <taxon>Eukaryota</taxon>
        <taxon>Sar</taxon>
        <taxon>Stramenopiles</taxon>
        <taxon>Ochrophyta</taxon>
        <taxon>PX clade</taxon>
        <taxon>Xanthophyceae</taxon>
        <taxon>Tribonematales</taxon>
        <taxon>Tribonemataceae</taxon>
        <taxon>Tribonema</taxon>
    </lineage>
</organism>
<name>A0A835ZJ29_9STRA</name>
<keyword evidence="3" id="KW-1185">Reference proteome</keyword>
<dbReference type="Proteomes" id="UP000664859">
    <property type="component" value="Unassembled WGS sequence"/>
</dbReference>
<reference evidence="2" key="1">
    <citation type="submission" date="2021-02" db="EMBL/GenBank/DDBJ databases">
        <title>First Annotated Genome of the Yellow-green Alga Tribonema minus.</title>
        <authorList>
            <person name="Mahan K.M."/>
        </authorList>
    </citation>
    <scope>NUCLEOTIDE SEQUENCE</scope>
    <source>
        <strain evidence="2">UTEX B ZZ1240</strain>
    </source>
</reference>
<feature type="region of interest" description="Disordered" evidence="1">
    <location>
        <begin position="336"/>
        <end position="463"/>
    </location>
</feature>
<proteinExistence type="predicted"/>
<feature type="compositionally biased region" description="Low complexity" evidence="1">
    <location>
        <begin position="395"/>
        <end position="406"/>
    </location>
</feature>
<comment type="caution">
    <text evidence="2">The sequence shown here is derived from an EMBL/GenBank/DDBJ whole genome shotgun (WGS) entry which is preliminary data.</text>
</comment>
<dbReference type="OrthoDB" id="10327398at2759"/>
<sequence length="463" mass="49631">MAEAASRRRPRTQANNGNGSAATADNYIVILQPTVKPDEILNTVLKGHKPGFVYGTIFVGFSVDRLVPLLVLEVRLDPRVLTVVEDRASMGLSREVLMETLQDRASMGLSMEVLMETLQDCLSMGLSREVLIGDAAAPPCACATALAARALVAFAVIAAIRTGIVTPCAALDELRRERAAPLGAQVSRTSGYTVVNRDAGEMYDMGELDGSAPHVYSIHNTGEIYDMGELDGSAPYRYSILPSGIQVPTKARTLLGINQTKTCVPNKAAKVMGHFGGVTHVRMAEGDVMGHFGGVTHVRMAEGDVPISGKAARMLGIQPMRKAASHASVLEEAASWRESAKRRSTSSGPVPPLQRRRFTFSAPVPPLQRRRPEDDGDDWGYAPSPIRHVSFAAEAQRQPQRQQQAAAPPPPAAPVSTISRKRTPEGQPVVSPTIAAAAEMPPALWRKQSRGQGELSEPEVGAE</sequence>
<gene>
    <name evidence="2" type="ORF">JKP88DRAFT_346433</name>
</gene>
<dbReference type="EMBL" id="JAFCMP010000001">
    <property type="protein sequence ID" value="KAG5193087.1"/>
    <property type="molecule type" value="Genomic_DNA"/>
</dbReference>
<dbReference type="AlphaFoldDB" id="A0A835ZJ29"/>
<evidence type="ECO:0000313" key="3">
    <source>
        <dbReference type="Proteomes" id="UP000664859"/>
    </source>
</evidence>
<evidence type="ECO:0000313" key="2">
    <source>
        <dbReference type="EMBL" id="KAG5193087.1"/>
    </source>
</evidence>
<protein>
    <submittedName>
        <fullName evidence="2">Uncharacterized protein</fullName>
    </submittedName>
</protein>
<evidence type="ECO:0000256" key="1">
    <source>
        <dbReference type="SAM" id="MobiDB-lite"/>
    </source>
</evidence>